<protein>
    <submittedName>
        <fullName evidence="8">Glycosyltransferase family 2 protein</fullName>
    </submittedName>
</protein>
<evidence type="ECO:0000313" key="8">
    <source>
        <dbReference type="EMBL" id="MDU9006864.1"/>
    </source>
</evidence>
<evidence type="ECO:0000256" key="1">
    <source>
        <dbReference type="ARBA" id="ARBA00004141"/>
    </source>
</evidence>
<reference evidence="9" key="1">
    <citation type="submission" date="2023-05" db="EMBL/GenBank/DDBJ databases">
        <title>Sedimentitalea sp. nov. JM2-8.</title>
        <authorList>
            <person name="Huang J."/>
        </authorList>
    </citation>
    <scope>NUCLEOTIDE SEQUENCE [LARGE SCALE GENOMIC DNA]</scope>
    <source>
        <strain evidence="9">KHS03</strain>
    </source>
</reference>
<keyword evidence="4" id="KW-0812">Transmembrane</keyword>
<proteinExistence type="predicted"/>
<evidence type="ECO:0000259" key="7">
    <source>
        <dbReference type="Pfam" id="PF13632"/>
    </source>
</evidence>
<accession>A0ABU3VL38</accession>
<evidence type="ECO:0000313" key="9">
    <source>
        <dbReference type="Proteomes" id="UP001255416"/>
    </source>
</evidence>
<evidence type="ECO:0000256" key="3">
    <source>
        <dbReference type="ARBA" id="ARBA00022679"/>
    </source>
</evidence>
<keyword evidence="5" id="KW-1133">Transmembrane helix</keyword>
<comment type="subcellular location">
    <subcellularLocation>
        <location evidence="1">Membrane</location>
        <topology evidence="1">Multi-pass membrane protein</topology>
    </subcellularLocation>
</comment>
<feature type="domain" description="Glycosyltransferase 2-like" evidence="7">
    <location>
        <begin position="39"/>
        <end position="172"/>
    </location>
</feature>
<dbReference type="RefSeq" id="WP_316782246.1">
    <property type="nucleotide sequence ID" value="NZ_JASMWN010000033.1"/>
</dbReference>
<dbReference type="Gene3D" id="3.90.550.10">
    <property type="entry name" value="Spore Coat Polysaccharide Biosynthesis Protein SpsA, Chain A"/>
    <property type="match status" value="1"/>
</dbReference>
<dbReference type="InterPro" id="IPR050321">
    <property type="entry name" value="Glycosyltr_2/OpgH_subfam"/>
</dbReference>
<sequence>MEWQLEVPRIRWHPAINRGTAIGKPRAVNYGLLHTRGDVVVIFDAEDRPAPEQPRRAVARMVADPDCAVVQAVLACDHDGPLIARLWALEYAVLFRGVLPMLDKLGLPFLLGGTSQYLRRDALMEVGAFDAHNVTEDADLSLRLARNYTFHTVLSETGEEAPVTVTAWVKQRSYE</sequence>
<organism evidence="8 9">
    <name type="scientific">Sedimentitalea todarodis</name>
    <dbReference type="NCBI Taxonomy" id="1631240"/>
    <lineage>
        <taxon>Bacteria</taxon>
        <taxon>Pseudomonadati</taxon>
        <taxon>Pseudomonadota</taxon>
        <taxon>Alphaproteobacteria</taxon>
        <taxon>Rhodobacterales</taxon>
        <taxon>Paracoccaceae</taxon>
        <taxon>Sedimentitalea</taxon>
    </lineage>
</organism>
<dbReference type="PANTHER" id="PTHR43867:SF2">
    <property type="entry name" value="CELLULOSE SYNTHASE CATALYTIC SUBUNIT A [UDP-FORMING]"/>
    <property type="match status" value="1"/>
</dbReference>
<comment type="caution">
    <text evidence="8">The sequence shown here is derived from an EMBL/GenBank/DDBJ whole genome shotgun (WGS) entry which is preliminary data.</text>
</comment>
<evidence type="ECO:0000256" key="5">
    <source>
        <dbReference type="ARBA" id="ARBA00022989"/>
    </source>
</evidence>
<dbReference type="Proteomes" id="UP001255416">
    <property type="component" value="Unassembled WGS sequence"/>
</dbReference>
<dbReference type="PANTHER" id="PTHR43867">
    <property type="entry name" value="CELLULOSE SYNTHASE CATALYTIC SUBUNIT A [UDP-FORMING]"/>
    <property type="match status" value="1"/>
</dbReference>
<keyword evidence="2" id="KW-0328">Glycosyltransferase</keyword>
<dbReference type="EMBL" id="JASMWN010000033">
    <property type="protein sequence ID" value="MDU9006864.1"/>
    <property type="molecule type" value="Genomic_DNA"/>
</dbReference>
<keyword evidence="6" id="KW-0472">Membrane</keyword>
<dbReference type="InterPro" id="IPR001173">
    <property type="entry name" value="Glyco_trans_2-like"/>
</dbReference>
<keyword evidence="3" id="KW-0808">Transferase</keyword>
<evidence type="ECO:0000256" key="2">
    <source>
        <dbReference type="ARBA" id="ARBA00022676"/>
    </source>
</evidence>
<keyword evidence="9" id="KW-1185">Reference proteome</keyword>
<dbReference type="InterPro" id="IPR029044">
    <property type="entry name" value="Nucleotide-diphossugar_trans"/>
</dbReference>
<gene>
    <name evidence="8" type="ORF">QO231_23805</name>
</gene>
<name>A0ABU3VL38_9RHOB</name>
<dbReference type="Pfam" id="PF13632">
    <property type="entry name" value="Glyco_trans_2_3"/>
    <property type="match status" value="1"/>
</dbReference>
<evidence type="ECO:0000256" key="4">
    <source>
        <dbReference type="ARBA" id="ARBA00022692"/>
    </source>
</evidence>
<dbReference type="SUPFAM" id="SSF53448">
    <property type="entry name" value="Nucleotide-diphospho-sugar transferases"/>
    <property type="match status" value="1"/>
</dbReference>
<evidence type="ECO:0000256" key="6">
    <source>
        <dbReference type="ARBA" id="ARBA00023136"/>
    </source>
</evidence>